<proteinExistence type="predicted"/>
<accession>A0A5J4QF90</accession>
<sequence>MCYATIDKKNTVLTIVVTKSGINAIPMLPLECKYTSAKIYDPTGGTPQLEWKVES</sequence>
<dbReference type="EMBL" id="SNRY01003802">
    <property type="protein sequence ID" value="KAA6319690.1"/>
    <property type="molecule type" value="Genomic_DNA"/>
</dbReference>
<name>A0A5J4QF90_9ZZZZ</name>
<dbReference type="AlphaFoldDB" id="A0A5J4QF90"/>
<evidence type="ECO:0000313" key="1">
    <source>
        <dbReference type="EMBL" id="KAA6319690.1"/>
    </source>
</evidence>
<reference evidence="1" key="1">
    <citation type="submission" date="2019-03" db="EMBL/GenBank/DDBJ databases">
        <title>Single cell metagenomics reveals metabolic interactions within the superorganism composed of flagellate Streblomastix strix and complex community of Bacteroidetes bacteria on its surface.</title>
        <authorList>
            <person name="Treitli S.C."/>
            <person name="Kolisko M."/>
            <person name="Husnik F."/>
            <person name="Keeling P."/>
            <person name="Hampl V."/>
        </authorList>
    </citation>
    <scope>NUCLEOTIDE SEQUENCE</scope>
    <source>
        <strain evidence="1">STM</strain>
    </source>
</reference>
<protein>
    <submittedName>
        <fullName evidence="1">Uncharacterized protein</fullName>
    </submittedName>
</protein>
<comment type="caution">
    <text evidence="1">The sequence shown here is derived from an EMBL/GenBank/DDBJ whole genome shotgun (WGS) entry which is preliminary data.</text>
</comment>
<organism evidence="1">
    <name type="scientific">termite gut metagenome</name>
    <dbReference type="NCBI Taxonomy" id="433724"/>
    <lineage>
        <taxon>unclassified sequences</taxon>
        <taxon>metagenomes</taxon>
        <taxon>organismal metagenomes</taxon>
    </lineage>
</organism>
<gene>
    <name evidence="1" type="ORF">EZS27_030443</name>
</gene>